<evidence type="ECO:0000313" key="4">
    <source>
        <dbReference type="Proteomes" id="UP000436483"/>
    </source>
</evidence>
<feature type="compositionally biased region" description="Basic and acidic residues" evidence="1">
    <location>
        <begin position="379"/>
        <end position="405"/>
    </location>
</feature>
<feature type="compositionally biased region" description="Basic and acidic residues" evidence="1">
    <location>
        <begin position="202"/>
        <end position="218"/>
    </location>
</feature>
<dbReference type="RefSeq" id="WP_160884249.1">
    <property type="nucleotide sequence ID" value="NZ_WURB01000005.1"/>
</dbReference>
<feature type="region of interest" description="Disordered" evidence="1">
    <location>
        <begin position="72"/>
        <end position="112"/>
    </location>
</feature>
<feature type="region of interest" description="Disordered" evidence="1">
    <location>
        <begin position="1"/>
        <end position="49"/>
    </location>
</feature>
<protein>
    <recommendedName>
        <fullName evidence="2">Flagellar hook-length control protein-like C-terminal domain-containing protein</fullName>
    </recommendedName>
</protein>
<reference evidence="3 4" key="2">
    <citation type="submission" date="2020-01" db="EMBL/GenBank/DDBJ databases">
        <title>Microvirga sp. nov., an arsenate reduction bacterium isolated from Tibet hotspring sediments.</title>
        <authorList>
            <person name="Xian W.-D."/>
            <person name="Li W.-J."/>
        </authorList>
    </citation>
    <scope>NUCLEOTIDE SEQUENCE [LARGE SCALE GENOMIC DNA]</scope>
    <source>
        <strain evidence="3 4">KCTC 23863</strain>
    </source>
</reference>
<dbReference type="AlphaFoldDB" id="A0A7X3MR10"/>
<proteinExistence type="predicted"/>
<dbReference type="Pfam" id="PF02120">
    <property type="entry name" value="Flg_hook"/>
    <property type="match status" value="1"/>
</dbReference>
<dbReference type="Proteomes" id="UP000436483">
    <property type="component" value="Unassembled WGS sequence"/>
</dbReference>
<evidence type="ECO:0000313" key="3">
    <source>
        <dbReference type="EMBL" id="MXQ11664.1"/>
    </source>
</evidence>
<dbReference type="InterPro" id="IPR021136">
    <property type="entry name" value="Flagellar_hook_control-like_C"/>
</dbReference>
<gene>
    <name evidence="3" type="ORF">GR328_09375</name>
</gene>
<feature type="compositionally biased region" description="Polar residues" evidence="1">
    <location>
        <begin position="1"/>
        <end position="14"/>
    </location>
</feature>
<accession>A0A7X3MR10</accession>
<dbReference type="CDD" id="cd17470">
    <property type="entry name" value="T3SS_Flik_C"/>
    <property type="match status" value="1"/>
</dbReference>
<feature type="region of interest" description="Disordered" evidence="1">
    <location>
        <begin position="369"/>
        <end position="414"/>
    </location>
</feature>
<comment type="caution">
    <text evidence="3">The sequence shown here is derived from an EMBL/GenBank/DDBJ whole genome shotgun (WGS) entry which is preliminary data.</text>
</comment>
<dbReference type="Gene3D" id="3.30.750.140">
    <property type="match status" value="1"/>
</dbReference>
<sequence>MEGTTGLSDPSTFGSLLDGLAERPSGGETSARSANDPGQVEAAEGKAPETAGASVANSIFALLQGILPNGQSQASAITPDANEQEGAMTSQLLSSEARPSQDGSELSNSSATSRLMVEVKHQETHFKPIIEQVEAQLPAEHTDGIRVTSDDAPVGEFARRTSAGIVQQGSASDTRTANLLSLANETPPESASLREDMSLEHADKHSIKQSSEHSDLHRASSAGTKARADSVNLPSETLHGMASAIRTSLESAAENAAERPVQESGTNRTISIKASESALRVLNLQLQPAELGMVTIKMRLAGESLEMELHVEREETAQLLRQDSEKLSALLRGSGYRPDTISIQVGDGIVHERIVTRTQADTQMQAQSFLQGGGGQGGRSRDQEKPNVHTKAEHHKNSDGDRILDGRSPGGVYL</sequence>
<feature type="region of interest" description="Disordered" evidence="1">
    <location>
        <begin position="250"/>
        <end position="269"/>
    </location>
</feature>
<evidence type="ECO:0000259" key="2">
    <source>
        <dbReference type="Pfam" id="PF02120"/>
    </source>
</evidence>
<reference evidence="3 4" key="1">
    <citation type="submission" date="2019-12" db="EMBL/GenBank/DDBJ databases">
        <authorList>
            <person name="Yuan C.-G."/>
        </authorList>
    </citation>
    <scope>NUCLEOTIDE SEQUENCE [LARGE SCALE GENOMIC DNA]</scope>
    <source>
        <strain evidence="3 4">KCTC 23863</strain>
    </source>
</reference>
<dbReference type="OrthoDB" id="7676733at2"/>
<dbReference type="EMBL" id="WURB01000005">
    <property type="protein sequence ID" value="MXQ11664.1"/>
    <property type="molecule type" value="Genomic_DNA"/>
</dbReference>
<evidence type="ECO:0000256" key="1">
    <source>
        <dbReference type="SAM" id="MobiDB-lite"/>
    </source>
</evidence>
<dbReference type="InterPro" id="IPR038610">
    <property type="entry name" value="FliK-like_C_sf"/>
</dbReference>
<keyword evidence="4" id="KW-1185">Reference proteome</keyword>
<feature type="domain" description="Flagellar hook-length control protein-like C-terminal" evidence="2">
    <location>
        <begin position="282"/>
        <end position="348"/>
    </location>
</feature>
<feature type="region of interest" description="Disordered" evidence="1">
    <location>
        <begin position="202"/>
        <end position="235"/>
    </location>
</feature>
<organism evidence="3 4">
    <name type="scientific">Microvirga makkahensis</name>
    <dbReference type="NCBI Taxonomy" id="1128670"/>
    <lineage>
        <taxon>Bacteria</taxon>
        <taxon>Pseudomonadati</taxon>
        <taxon>Pseudomonadota</taxon>
        <taxon>Alphaproteobacteria</taxon>
        <taxon>Hyphomicrobiales</taxon>
        <taxon>Methylobacteriaceae</taxon>
        <taxon>Microvirga</taxon>
    </lineage>
</organism>
<feature type="compositionally biased region" description="Polar residues" evidence="1">
    <location>
        <begin position="87"/>
        <end position="112"/>
    </location>
</feature>
<name>A0A7X3MR10_9HYPH</name>